<dbReference type="PATRIC" id="fig|455.5.peg.477"/>
<dbReference type="Proteomes" id="UP000054715">
    <property type="component" value="Unassembled WGS sequence"/>
</dbReference>
<keyword evidence="3" id="KW-0285">Flavoprotein</keyword>
<comment type="cofactor">
    <cofactor evidence="1">
        <name>FAD</name>
        <dbReference type="ChEBI" id="CHEBI:57692"/>
    </cofactor>
</comment>
<dbReference type="AlphaFoldDB" id="A0A0W0UTR1"/>
<dbReference type="GO" id="GO:0019139">
    <property type="term" value="F:cytokinin dehydrogenase activity"/>
    <property type="evidence" value="ECO:0007669"/>
    <property type="project" value="UniProtKB-EC"/>
</dbReference>
<accession>A0A0W0UTR1</accession>
<sequence length="461" mass="51803">MQQMLWNMHQIKQCEKETGEAMLSDEHSLSFFAQDFGRLTHSSPIAACTPSSLEKLQRLLNFAHQHSLPLTLRGNGLSQCGQSLPLEGGLAVHLKKLNNIGEHENDSIWVDANATWADLLAKSLQKSQSPYVIPYNCNLSVGGVLSAGGIGASSFKFGSITSHVKTLEVLTTDGNVKIVDPDDDLFGACLSGQGRFAVITKACINLRHCAKNVRTFFLVYLDKDQWLQDIQKAEKEADYLETFCSPAVQGAKLTDSGRRVPFAHWLYALHICKEFDNQAPTLDDINPTLKPWKTLHTQDESIMSYFHRHDSRFEAMKMTGQWELLHPWYECFVSEQLLKTTLDEILPQLPLFYATVLQIVPIANQPDTGFLILPRGGKIYAVMILTPGVNDKLLPACLQTIKLLDSLFLEKGGKRYLSGYLGDGLEQQYWKAHFGSSYDAWLNLKKKYDPRGILKSYLHPL</sequence>
<name>A0A0W0UTR1_9GAMM</name>
<dbReference type="Pfam" id="PF01565">
    <property type="entry name" value="FAD_binding_4"/>
    <property type="match status" value="1"/>
</dbReference>
<dbReference type="InterPro" id="IPR016167">
    <property type="entry name" value="FAD-bd_PCMH_sub1"/>
</dbReference>
<dbReference type="InterPro" id="IPR006094">
    <property type="entry name" value="Oxid_FAD_bind_N"/>
</dbReference>
<dbReference type="InterPro" id="IPR036318">
    <property type="entry name" value="FAD-bd_PCMH-like_sf"/>
</dbReference>
<dbReference type="GO" id="GO:0009690">
    <property type="term" value="P:cytokinin metabolic process"/>
    <property type="evidence" value="ECO:0007669"/>
    <property type="project" value="InterPro"/>
</dbReference>
<gene>
    <name evidence="7" type="ORF">Ljam_0450</name>
</gene>
<dbReference type="SUPFAM" id="SSF56176">
    <property type="entry name" value="FAD-binding/transporter-associated domain-like"/>
    <property type="match status" value="1"/>
</dbReference>
<dbReference type="Gene3D" id="3.40.462.10">
    <property type="entry name" value="FAD-linked oxidases, C-terminal domain"/>
    <property type="match status" value="1"/>
</dbReference>
<dbReference type="STRING" id="455.Ljam_0450"/>
<dbReference type="EC" id="1.5.99.12" evidence="7"/>
<dbReference type="Pfam" id="PF09265">
    <property type="entry name" value="Cytokin-bind"/>
    <property type="match status" value="1"/>
</dbReference>
<keyword evidence="5 7" id="KW-0560">Oxidoreductase</keyword>
<evidence type="ECO:0000256" key="5">
    <source>
        <dbReference type="ARBA" id="ARBA00023002"/>
    </source>
</evidence>
<dbReference type="GO" id="GO:0071949">
    <property type="term" value="F:FAD binding"/>
    <property type="evidence" value="ECO:0007669"/>
    <property type="project" value="InterPro"/>
</dbReference>
<evidence type="ECO:0000256" key="1">
    <source>
        <dbReference type="ARBA" id="ARBA00001974"/>
    </source>
</evidence>
<dbReference type="PANTHER" id="PTHR13878:SF53">
    <property type="entry name" value="CYTOKININ DEHYDROGENASE 6"/>
    <property type="match status" value="1"/>
</dbReference>
<dbReference type="InterPro" id="IPR016166">
    <property type="entry name" value="FAD-bd_PCMH"/>
</dbReference>
<evidence type="ECO:0000259" key="6">
    <source>
        <dbReference type="PROSITE" id="PS51387"/>
    </source>
</evidence>
<organism evidence="7 8">
    <name type="scientific">Legionella jamestowniensis</name>
    <dbReference type="NCBI Taxonomy" id="455"/>
    <lineage>
        <taxon>Bacteria</taxon>
        <taxon>Pseudomonadati</taxon>
        <taxon>Pseudomonadota</taxon>
        <taxon>Gammaproteobacteria</taxon>
        <taxon>Legionellales</taxon>
        <taxon>Legionellaceae</taxon>
        <taxon>Legionella</taxon>
    </lineage>
</organism>
<evidence type="ECO:0000313" key="7">
    <source>
        <dbReference type="EMBL" id="KTD11256.1"/>
    </source>
</evidence>
<dbReference type="PROSITE" id="PS51387">
    <property type="entry name" value="FAD_PCMH"/>
    <property type="match status" value="1"/>
</dbReference>
<keyword evidence="4" id="KW-0274">FAD</keyword>
<evidence type="ECO:0000256" key="4">
    <source>
        <dbReference type="ARBA" id="ARBA00022827"/>
    </source>
</evidence>
<dbReference type="OrthoDB" id="6278354at2"/>
<dbReference type="InterPro" id="IPR016169">
    <property type="entry name" value="FAD-bd_PCMH_sub2"/>
</dbReference>
<comment type="similarity">
    <text evidence="2">Belongs to the oxygen-dependent FAD-linked oxidoreductase family.</text>
</comment>
<dbReference type="InterPro" id="IPR015345">
    <property type="entry name" value="Cytokinin_DH_FAD/cytokin-bd"/>
</dbReference>
<dbReference type="InterPro" id="IPR050432">
    <property type="entry name" value="FAD-linked_Oxidoreductases_BP"/>
</dbReference>
<feature type="domain" description="FAD-binding PCMH-type" evidence="6">
    <location>
        <begin position="40"/>
        <end position="209"/>
    </location>
</feature>
<reference evidence="7 8" key="1">
    <citation type="submission" date="2015-11" db="EMBL/GenBank/DDBJ databases">
        <title>Genomic analysis of 38 Legionella species identifies large and diverse effector repertoires.</title>
        <authorList>
            <person name="Burstein D."/>
            <person name="Amaro F."/>
            <person name="Zusman T."/>
            <person name="Lifshitz Z."/>
            <person name="Cohen O."/>
            <person name="Gilbert J.A."/>
            <person name="Pupko T."/>
            <person name="Shuman H.A."/>
            <person name="Segal G."/>
        </authorList>
    </citation>
    <scope>NUCLEOTIDE SEQUENCE [LARGE SCALE GENOMIC DNA]</scope>
    <source>
        <strain evidence="7 8">JA-26-G1-E2</strain>
    </source>
</reference>
<evidence type="ECO:0000313" key="8">
    <source>
        <dbReference type="Proteomes" id="UP000054715"/>
    </source>
</evidence>
<dbReference type="Gene3D" id="3.30.43.10">
    <property type="entry name" value="Uridine Diphospho-n-acetylenolpyruvylglucosamine Reductase, domain 2"/>
    <property type="match status" value="1"/>
</dbReference>
<dbReference type="InterPro" id="IPR016164">
    <property type="entry name" value="FAD-linked_Oxase-like_C"/>
</dbReference>
<evidence type="ECO:0000256" key="3">
    <source>
        <dbReference type="ARBA" id="ARBA00022630"/>
    </source>
</evidence>
<comment type="caution">
    <text evidence="7">The sequence shown here is derived from an EMBL/GenBank/DDBJ whole genome shotgun (WGS) entry which is preliminary data.</text>
</comment>
<dbReference type="RefSeq" id="WP_058448512.1">
    <property type="nucleotide sequence ID" value="NZ_CAAAJF010000004.1"/>
</dbReference>
<evidence type="ECO:0000256" key="2">
    <source>
        <dbReference type="ARBA" id="ARBA00005466"/>
    </source>
</evidence>
<protein>
    <submittedName>
        <fullName evidence="7">Cytokinin oxidase</fullName>
        <ecNumber evidence="7">1.5.99.12</ecNumber>
    </submittedName>
</protein>
<dbReference type="SUPFAM" id="SSF55103">
    <property type="entry name" value="FAD-linked oxidases, C-terminal domain"/>
    <property type="match status" value="1"/>
</dbReference>
<proteinExistence type="inferred from homology"/>
<dbReference type="EMBL" id="LNYG01000008">
    <property type="protein sequence ID" value="KTD11256.1"/>
    <property type="molecule type" value="Genomic_DNA"/>
</dbReference>
<dbReference type="InterPro" id="IPR016170">
    <property type="entry name" value="Cytok_DH_C_sf"/>
</dbReference>
<dbReference type="Gene3D" id="3.30.465.10">
    <property type="match status" value="1"/>
</dbReference>
<dbReference type="PANTHER" id="PTHR13878">
    <property type="entry name" value="GULONOLACTONE OXIDASE"/>
    <property type="match status" value="1"/>
</dbReference>